<accession>A0ABT2MR62</accession>
<feature type="region of interest" description="Disordered" evidence="1">
    <location>
        <begin position="1"/>
        <end position="20"/>
    </location>
</feature>
<sequence length="54" mass="6302">MRGGNQKRQQQLEEYQQRISRQPEDIEVPYSIASIVALQGKQPEAKAHLKKFYS</sequence>
<keyword evidence="3" id="KW-1185">Reference proteome</keyword>
<dbReference type="Proteomes" id="UP001525890">
    <property type="component" value="Unassembled WGS sequence"/>
</dbReference>
<name>A0ABT2MR62_9CYAN</name>
<evidence type="ECO:0000313" key="2">
    <source>
        <dbReference type="EMBL" id="MCT7967188.1"/>
    </source>
</evidence>
<reference evidence="2 3" key="1">
    <citation type="journal article" date="2022" name="Front. Microbiol.">
        <title>High genomic differentiation and limited gene flow indicate recent cryptic speciation within the genus Laspinema (cyanobacteria).</title>
        <authorList>
            <person name="Stanojkovic A."/>
            <person name="Skoupy S."/>
            <person name="Skaloud P."/>
            <person name="Dvorak P."/>
        </authorList>
    </citation>
    <scope>NUCLEOTIDE SEQUENCE [LARGE SCALE GENOMIC DNA]</scope>
    <source>
        <strain evidence="2 3">D2a</strain>
    </source>
</reference>
<protein>
    <recommendedName>
        <fullName evidence="4">Tetratricopeptide repeat protein</fullName>
    </recommendedName>
</protein>
<organism evidence="2 3">
    <name type="scientific">Laspinema palackyanum D2a</name>
    <dbReference type="NCBI Taxonomy" id="2953684"/>
    <lineage>
        <taxon>Bacteria</taxon>
        <taxon>Bacillati</taxon>
        <taxon>Cyanobacteriota</taxon>
        <taxon>Cyanophyceae</taxon>
        <taxon>Oscillatoriophycideae</taxon>
        <taxon>Oscillatoriales</taxon>
        <taxon>Laspinemataceae</taxon>
        <taxon>Laspinema</taxon>
        <taxon>Laspinema palackyanum</taxon>
    </lineage>
</organism>
<comment type="caution">
    <text evidence="2">The sequence shown here is derived from an EMBL/GenBank/DDBJ whole genome shotgun (WGS) entry which is preliminary data.</text>
</comment>
<dbReference type="RefSeq" id="WP_368006786.1">
    <property type="nucleotide sequence ID" value="NZ_JAMXFF010000017.1"/>
</dbReference>
<evidence type="ECO:0008006" key="4">
    <source>
        <dbReference type="Google" id="ProtNLM"/>
    </source>
</evidence>
<evidence type="ECO:0000313" key="3">
    <source>
        <dbReference type="Proteomes" id="UP001525890"/>
    </source>
</evidence>
<feature type="compositionally biased region" description="Low complexity" evidence="1">
    <location>
        <begin position="1"/>
        <end position="18"/>
    </location>
</feature>
<dbReference type="EMBL" id="JAMXFF010000017">
    <property type="protein sequence ID" value="MCT7967188.1"/>
    <property type="molecule type" value="Genomic_DNA"/>
</dbReference>
<evidence type="ECO:0000256" key="1">
    <source>
        <dbReference type="SAM" id="MobiDB-lite"/>
    </source>
</evidence>
<proteinExistence type="predicted"/>
<gene>
    <name evidence="2" type="ORF">NG799_12660</name>
</gene>